<comment type="caution">
    <text evidence="2">The sequence shown here is derived from an EMBL/GenBank/DDBJ whole genome shotgun (WGS) entry which is preliminary data.</text>
</comment>
<dbReference type="STRING" id="857291.HMPREF9138_00690"/>
<keyword evidence="3" id="KW-1185">Reference proteome</keyword>
<dbReference type="AlphaFoldDB" id="G6AF13"/>
<feature type="transmembrane region" description="Helical" evidence="1">
    <location>
        <begin position="42"/>
        <end position="62"/>
    </location>
</feature>
<accession>G6AF13</accession>
<keyword evidence="1" id="KW-0472">Membrane</keyword>
<dbReference type="HOGENOM" id="CLU_2864076_0_0_10"/>
<organism evidence="2 3">
    <name type="scientific">Prevotella histicola F0411</name>
    <dbReference type="NCBI Taxonomy" id="857291"/>
    <lineage>
        <taxon>Bacteria</taxon>
        <taxon>Pseudomonadati</taxon>
        <taxon>Bacteroidota</taxon>
        <taxon>Bacteroidia</taxon>
        <taxon>Bacteroidales</taxon>
        <taxon>Prevotellaceae</taxon>
        <taxon>Prevotella</taxon>
    </lineage>
</organism>
<reference evidence="2 3" key="1">
    <citation type="submission" date="2011-10" db="EMBL/GenBank/DDBJ databases">
        <title>The Genome Sequence of Prevotella histicola F0411.</title>
        <authorList>
            <consortium name="The Broad Institute Genome Sequencing Platform"/>
            <person name="Earl A."/>
            <person name="Ward D."/>
            <person name="Feldgarden M."/>
            <person name="Gevers D."/>
            <person name="Izard J."/>
            <person name="Ganesan A."/>
            <person name="Blanton J.M."/>
            <person name="Baranova O.V."/>
            <person name="Tanner A.C."/>
            <person name="Mathney J.M.J."/>
            <person name="Dewhirst F.E."/>
            <person name="Young S.K."/>
            <person name="Zeng Q."/>
            <person name="Gargeya S."/>
            <person name="Fitzgerald M."/>
            <person name="Haas B."/>
            <person name="Abouelleil A."/>
            <person name="Alvarado L."/>
            <person name="Arachchi H.M."/>
            <person name="Berlin A."/>
            <person name="Brown A."/>
            <person name="Chapman S.B."/>
            <person name="Chen Z."/>
            <person name="Dunbar C."/>
            <person name="Freedman E."/>
            <person name="Gearin G."/>
            <person name="Gellesch M."/>
            <person name="Goldberg J."/>
            <person name="Griggs A."/>
            <person name="Gujja S."/>
            <person name="Heiman D."/>
            <person name="Howarth C."/>
            <person name="Larson L."/>
            <person name="Lui A."/>
            <person name="MacDonald P.J.P."/>
            <person name="Montmayeur A."/>
            <person name="Murphy C."/>
            <person name="Neiman D."/>
            <person name="Pearson M."/>
            <person name="Priest M."/>
            <person name="Roberts A."/>
            <person name="Saif S."/>
            <person name="Shea T."/>
            <person name="Shenoy N."/>
            <person name="Sisk P."/>
            <person name="Stolte C."/>
            <person name="Sykes S."/>
            <person name="Wortman J."/>
            <person name="Nusbaum C."/>
            <person name="Birren B."/>
        </authorList>
    </citation>
    <scope>NUCLEOTIDE SEQUENCE [LARGE SCALE GENOMIC DNA]</scope>
    <source>
        <strain evidence="2 3">F0411</strain>
    </source>
</reference>
<name>G6AF13_9BACT</name>
<gene>
    <name evidence="2" type="ORF">HMPREF9138_00690</name>
</gene>
<evidence type="ECO:0000256" key="1">
    <source>
        <dbReference type="SAM" id="Phobius"/>
    </source>
</evidence>
<evidence type="ECO:0000313" key="3">
    <source>
        <dbReference type="Proteomes" id="UP000004597"/>
    </source>
</evidence>
<evidence type="ECO:0000313" key="2">
    <source>
        <dbReference type="EMBL" id="EHG16860.1"/>
    </source>
</evidence>
<sequence length="64" mass="7469">MLYFYYNHIPLPRGGGFLFRWNVLTEGYRRGRGEVVCVKGEAVFLFFFIISLYVLNIIVTFAPS</sequence>
<keyword evidence="1" id="KW-0812">Transmembrane</keyword>
<proteinExistence type="predicted"/>
<dbReference type="Proteomes" id="UP000004597">
    <property type="component" value="Unassembled WGS sequence"/>
</dbReference>
<protein>
    <submittedName>
        <fullName evidence="2">Uncharacterized protein</fullName>
    </submittedName>
</protein>
<keyword evidence="1" id="KW-1133">Transmembrane helix</keyword>
<dbReference type="EMBL" id="AFXP01000004">
    <property type="protein sequence ID" value="EHG16860.1"/>
    <property type="molecule type" value="Genomic_DNA"/>
</dbReference>